<organism evidence="6 7">
    <name type="scientific">Solanum commersonii</name>
    <name type="common">Commerson's wild potato</name>
    <name type="synonym">Commerson's nightshade</name>
    <dbReference type="NCBI Taxonomy" id="4109"/>
    <lineage>
        <taxon>Eukaryota</taxon>
        <taxon>Viridiplantae</taxon>
        <taxon>Streptophyta</taxon>
        <taxon>Embryophyta</taxon>
        <taxon>Tracheophyta</taxon>
        <taxon>Spermatophyta</taxon>
        <taxon>Magnoliopsida</taxon>
        <taxon>eudicotyledons</taxon>
        <taxon>Gunneridae</taxon>
        <taxon>Pentapetalae</taxon>
        <taxon>asterids</taxon>
        <taxon>lamiids</taxon>
        <taxon>Solanales</taxon>
        <taxon>Solanaceae</taxon>
        <taxon>Solanoideae</taxon>
        <taxon>Solaneae</taxon>
        <taxon>Solanum</taxon>
    </lineage>
</organism>
<evidence type="ECO:0000256" key="4">
    <source>
        <dbReference type="SAM" id="Phobius"/>
    </source>
</evidence>
<name>A0A9J5XV68_SOLCO</name>
<dbReference type="EMBL" id="JACXVP010000008">
    <property type="protein sequence ID" value="KAG5592211.1"/>
    <property type="molecule type" value="Genomic_DNA"/>
</dbReference>
<dbReference type="Pfam" id="PF02790">
    <property type="entry name" value="COX2_TM"/>
    <property type="match status" value="1"/>
</dbReference>
<feature type="transmembrane region" description="Helical" evidence="4">
    <location>
        <begin position="53"/>
        <end position="71"/>
    </location>
</feature>
<feature type="domain" description="Cytochrome oxidase subunit II transmembrane region profile" evidence="5">
    <location>
        <begin position="1"/>
        <end position="77"/>
    </location>
</feature>
<evidence type="ECO:0000256" key="3">
    <source>
        <dbReference type="ARBA" id="ARBA00023136"/>
    </source>
</evidence>
<protein>
    <recommendedName>
        <fullName evidence="5">Cytochrome oxidase subunit II transmembrane region profile domain-containing protein</fullName>
    </recommendedName>
</protein>
<evidence type="ECO:0000259" key="5">
    <source>
        <dbReference type="PROSITE" id="PS50999"/>
    </source>
</evidence>
<proteinExistence type="predicted"/>
<comment type="subcellular location">
    <subcellularLocation>
        <location evidence="1">Membrane</location>
        <topology evidence="1">Multi-pass membrane protein</topology>
    </subcellularLocation>
</comment>
<dbReference type="Proteomes" id="UP000824120">
    <property type="component" value="Chromosome 8"/>
</dbReference>
<keyword evidence="7" id="KW-1185">Reference proteome</keyword>
<dbReference type="InterPro" id="IPR036257">
    <property type="entry name" value="Cyt_c_oxidase_su2_TM_sf"/>
</dbReference>
<dbReference type="PROSITE" id="PS50999">
    <property type="entry name" value="COX2_TM"/>
    <property type="match status" value="1"/>
</dbReference>
<gene>
    <name evidence="6" type="ORF">H5410_042725</name>
</gene>
<evidence type="ECO:0000256" key="2">
    <source>
        <dbReference type="ARBA" id="ARBA00022692"/>
    </source>
</evidence>
<dbReference type="OrthoDB" id="1710102at2759"/>
<dbReference type="SUPFAM" id="SSF81464">
    <property type="entry name" value="Cytochrome c oxidase subunit II-like, transmembrane region"/>
    <property type="match status" value="1"/>
</dbReference>
<comment type="caution">
    <text evidence="6">The sequence shown here is derived from an EMBL/GenBank/DDBJ whole genome shotgun (WGS) entry which is preliminary data.</text>
</comment>
<dbReference type="GO" id="GO:0016020">
    <property type="term" value="C:membrane"/>
    <property type="evidence" value="ECO:0007669"/>
    <property type="project" value="UniProtKB-SubCell"/>
</dbReference>
<sequence>MIRMSNKIDQFNCHHSSNSELLSFWNLEFLVSRLKSNPAKDCSGTSIEILQTIFPSIMSIFVAIPSFALLYSTDNCKQMHHVSILLNNNVEYFLQIYYQIIDKSNVK</sequence>
<reference evidence="6 7" key="1">
    <citation type="submission" date="2020-09" db="EMBL/GenBank/DDBJ databases">
        <title>De no assembly of potato wild relative species, Solanum commersonii.</title>
        <authorList>
            <person name="Cho K."/>
        </authorList>
    </citation>
    <scope>NUCLEOTIDE SEQUENCE [LARGE SCALE GENOMIC DNA]</scope>
    <source>
        <strain evidence="6">LZ3.2</strain>
        <tissue evidence="6">Leaf</tissue>
    </source>
</reference>
<keyword evidence="2 4" id="KW-0812">Transmembrane</keyword>
<accession>A0A9J5XV68</accession>
<evidence type="ECO:0000313" key="7">
    <source>
        <dbReference type="Proteomes" id="UP000824120"/>
    </source>
</evidence>
<dbReference type="AlphaFoldDB" id="A0A9J5XV68"/>
<dbReference type="InterPro" id="IPR011759">
    <property type="entry name" value="Cyt_c_oxidase_su2_TM_dom"/>
</dbReference>
<evidence type="ECO:0000256" key="1">
    <source>
        <dbReference type="ARBA" id="ARBA00004141"/>
    </source>
</evidence>
<dbReference type="GO" id="GO:0022900">
    <property type="term" value="P:electron transport chain"/>
    <property type="evidence" value="ECO:0007669"/>
    <property type="project" value="InterPro"/>
</dbReference>
<evidence type="ECO:0000313" key="6">
    <source>
        <dbReference type="EMBL" id="KAG5592211.1"/>
    </source>
</evidence>
<dbReference type="Gene3D" id="1.10.287.90">
    <property type="match status" value="1"/>
</dbReference>
<keyword evidence="4" id="KW-1133">Transmembrane helix</keyword>
<keyword evidence="3 4" id="KW-0472">Membrane</keyword>
<dbReference type="PRINTS" id="PR01166">
    <property type="entry name" value="CYCOXIDASEII"/>
</dbReference>